<organism evidence="1">
    <name type="scientific">Myoviridae sp. ctD8022</name>
    <dbReference type="NCBI Taxonomy" id="2825056"/>
    <lineage>
        <taxon>Viruses</taxon>
        <taxon>Duplodnaviria</taxon>
        <taxon>Heunggongvirae</taxon>
        <taxon>Uroviricota</taxon>
        <taxon>Caudoviricetes</taxon>
    </lineage>
</organism>
<dbReference type="Pfam" id="PF05354">
    <property type="entry name" value="Phage_attach"/>
    <property type="match status" value="1"/>
</dbReference>
<keyword evidence="1" id="KW-0813">Transport</keyword>
<sequence>MAVTHPVRAARAAVFNEPLNVFTNPADFGETVMIDGQPVRCIFDREYATDNGYGISAGNADPYLICLSAELPDTVAEAEIQVRGVAYRVAEVQADGTGITVLQLRAKNEPAPTY</sequence>
<protein>
    <submittedName>
        <fullName evidence="1">ATP-binding sugar transporter</fullName>
    </submittedName>
</protein>
<keyword evidence="1" id="KW-0067">ATP-binding</keyword>
<dbReference type="EMBL" id="BK015334">
    <property type="protein sequence ID" value="DAE01848.1"/>
    <property type="molecule type" value="Genomic_DNA"/>
</dbReference>
<dbReference type="InterPro" id="IPR053734">
    <property type="entry name" value="Phage_Head-Tail_Connect_sf"/>
</dbReference>
<dbReference type="Gene3D" id="2.40.10.180">
    <property type="entry name" value="Phage tail proteins"/>
    <property type="match status" value="1"/>
</dbReference>
<dbReference type="InterPro" id="IPR008018">
    <property type="entry name" value="Phage_tail_attach_FII"/>
</dbReference>
<proteinExistence type="predicted"/>
<dbReference type="GO" id="GO:0005524">
    <property type="term" value="F:ATP binding"/>
    <property type="evidence" value="ECO:0007669"/>
    <property type="project" value="UniProtKB-KW"/>
</dbReference>
<dbReference type="GO" id="GO:0019068">
    <property type="term" value="P:virion assembly"/>
    <property type="evidence" value="ECO:0007669"/>
    <property type="project" value="InterPro"/>
</dbReference>
<evidence type="ECO:0000313" key="1">
    <source>
        <dbReference type="EMBL" id="DAE01848.1"/>
    </source>
</evidence>
<keyword evidence="1" id="KW-0762">Sugar transport</keyword>
<keyword evidence="1" id="KW-0547">Nucleotide-binding</keyword>
<accession>A0A8S5P5D1</accession>
<name>A0A8S5P5D1_9CAUD</name>
<reference evidence="1" key="1">
    <citation type="journal article" date="2021" name="Proc. Natl. Acad. Sci. U.S.A.">
        <title>A Catalog of Tens of Thousands of Viruses from Human Metagenomes Reveals Hidden Associations with Chronic Diseases.</title>
        <authorList>
            <person name="Tisza M.J."/>
            <person name="Buck C.B."/>
        </authorList>
    </citation>
    <scope>NUCLEOTIDE SEQUENCE</scope>
    <source>
        <strain evidence="1">CtD8022</strain>
    </source>
</reference>